<evidence type="ECO:0000313" key="2">
    <source>
        <dbReference type="EMBL" id="KPN29154.1"/>
    </source>
</evidence>
<dbReference type="Proteomes" id="UP000050535">
    <property type="component" value="Unassembled WGS sequence"/>
</dbReference>
<dbReference type="EMBL" id="LGUC01000002">
    <property type="protein sequence ID" value="KPN29154.1"/>
    <property type="molecule type" value="Genomic_DNA"/>
</dbReference>
<proteinExistence type="predicted"/>
<reference evidence="3" key="1">
    <citation type="submission" date="2013-11" db="EMBL/GenBank/DDBJ databases">
        <authorList>
            <person name="Hoang H.T."/>
            <person name="Killian M.L."/>
            <person name="Madson D.M."/>
            <person name="Arruda P.H.E."/>
            <person name="Sun D."/>
            <person name="Schwartz K.J."/>
            <person name="Yoon K."/>
        </authorList>
    </citation>
    <scope>NUCLEOTIDE SEQUENCE [LARGE SCALE GENOMIC DNA]</scope>
    <source>
        <strain evidence="3">CDK2</strain>
    </source>
</reference>
<comment type="caution">
    <text evidence="2">The sequence shown here is derived from an EMBL/GenBank/DDBJ whole genome shotgun (WGS) entry which is preliminary data.</text>
</comment>
<name>A0A0P7FRJ0_9EURY</name>
<feature type="compositionally biased region" description="Basic and acidic residues" evidence="1">
    <location>
        <begin position="74"/>
        <end position="95"/>
    </location>
</feature>
<gene>
    <name evidence="2" type="ORF">SY89_03388</name>
</gene>
<dbReference type="AlphaFoldDB" id="A0A0P7FRJ0"/>
<dbReference type="OrthoDB" id="312666at2157"/>
<dbReference type="RefSeq" id="WP_054584921.1">
    <property type="nucleotide sequence ID" value="NZ_LGUC01000002.1"/>
</dbReference>
<dbReference type="STRING" id="699431.SY89_03388"/>
<evidence type="ECO:0008006" key="4">
    <source>
        <dbReference type="Google" id="ProtNLM"/>
    </source>
</evidence>
<evidence type="ECO:0000313" key="3">
    <source>
        <dbReference type="Proteomes" id="UP000050535"/>
    </source>
</evidence>
<evidence type="ECO:0000256" key="1">
    <source>
        <dbReference type="SAM" id="MobiDB-lite"/>
    </source>
</evidence>
<feature type="region of interest" description="Disordered" evidence="1">
    <location>
        <begin position="73"/>
        <end position="95"/>
    </location>
</feature>
<keyword evidence="3" id="KW-1185">Reference proteome</keyword>
<accession>A0A0P7FRJ0</accession>
<sequence>MVPRSTAEFTAEDEGKHVLAPDGEMVGEVVRTEDGTAFVRACPELLAGYGSRLTGCWDPSGVFALDESAVTSDAEGHIQIKPAERPEPDTLQRTR</sequence>
<protein>
    <recommendedName>
        <fullName evidence="4">PRC-barrel domain-containing protein</fullName>
    </recommendedName>
</protein>
<organism evidence="2 3">
    <name type="scientific">Halolamina pelagica</name>
    <dbReference type="NCBI Taxonomy" id="699431"/>
    <lineage>
        <taxon>Archaea</taxon>
        <taxon>Methanobacteriati</taxon>
        <taxon>Methanobacteriota</taxon>
        <taxon>Stenosarchaea group</taxon>
        <taxon>Halobacteria</taxon>
        <taxon>Halobacteriales</taxon>
        <taxon>Haloferacaceae</taxon>
    </lineage>
</organism>